<reference evidence="2 3" key="1">
    <citation type="submission" date="2020-02" db="EMBL/GenBank/DDBJ databases">
        <title>Integrative conjugative elements (ICEs) and plasmids drive adaptation of Pseudomonas nitroreducens strain HBP1 to wastewater environment.</title>
        <authorList>
            <person name="Sentchilo V."/>
            <person name="Carraro N."/>
            <person name="Bertelli C."/>
            <person name="van der Meer J.R."/>
        </authorList>
    </citation>
    <scope>NUCLEOTIDE SEQUENCE [LARGE SCALE GENOMIC DNA]</scope>
    <source>
        <strain evidence="2 3">HBP1</strain>
    </source>
</reference>
<protein>
    <submittedName>
        <fullName evidence="2">Uncharacterized protein</fullName>
    </submittedName>
</protein>
<keyword evidence="1" id="KW-0732">Signal</keyword>
<evidence type="ECO:0000313" key="2">
    <source>
        <dbReference type="EMBL" id="QIE89760.1"/>
    </source>
</evidence>
<proteinExistence type="predicted"/>
<evidence type="ECO:0000256" key="1">
    <source>
        <dbReference type="SAM" id="SignalP"/>
    </source>
</evidence>
<dbReference type="EMBL" id="CP049140">
    <property type="protein sequence ID" value="QIE89760.1"/>
    <property type="molecule type" value="Genomic_DNA"/>
</dbReference>
<feature type="chain" id="PRO_5026165474" evidence="1">
    <location>
        <begin position="22"/>
        <end position="149"/>
    </location>
</feature>
<dbReference type="KEGG" id="pnt:G5B91_27265"/>
<dbReference type="AlphaFoldDB" id="A0A6G6J3X3"/>
<evidence type="ECO:0000313" key="3">
    <source>
        <dbReference type="Proteomes" id="UP000501063"/>
    </source>
</evidence>
<dbReference type="Proteomes" id="UP000501063">
    <property type="component" value="Chromosome"/>
</dbReference>
<accession>A0A6G6J3X3</accession>
<sequence>MRKKILLVSLLGWATASTTIAGTYEWTSGWGQGVTEHLVDDGNGNGLNISCSSDDDQAVRAYASIAGQEYSSENDEGFDVIVDGVTYSNPFFTDCHACGANFPGFWAALRKANNLQITAHGKTAKLPTKHLSRELLPLNSKENSCKSAW</sequence>
<dbReference type="RefSeq" id="WP_024767083.1">
    <property type="nucleotide sequence ID" value="NZ_CAMIIC010000002.1"/>
</dbReference>
<name>A0A6G6J3X3_PSENT</name>
<organism evidence="2 3">
    <name type="scientific">Pseudomonas nitroreducens</name>
    <dbReference type="NCBI Taxonomy" id="46680"/>
    <lineage>
        <taxon>Bacteria</taxon>
        <taxon>Pseudomonadati</taxon>
        <taxon>Pseudomonadota</taxon>
        <taxon>Gammaproteobacteria</taxon>
        <taxon>Pseudomonadales</taxon>
        <taxon>Pseudomonadaceae</taxon>
        <taxon>Pseudomonas</taxon>
    </lineage>
</organism>
<feature type="signal peptide" evidence="1">
    <location>
        <begin position="1"/>
        <end position="21"/>
    </location>
</feature>
<gene>
    <name evidence="2" type="ORF">G5B91_27265</name>
</gene>